<comment type="caution">
    <text evidence="2">The sequence shown here is derived from an EMBL/GenBank/DDBJ whole genome shotgun (WGS) entry which is preliminary data.</text>
</comment>
<dbReference type="OrthoDB" id="2503796at2759"/>
<evidence type="ECO:0008006" key="4">
    <source>
        <dbReference type="Google" id="ProtNLM"/>
    </source>
</evidence>
<evidence type="ECO:0000313" key="3">
    <source>
        <dbReference type="Proteomes" id="UP000235388"/>
    </source>
</evidence>
<keyword evidence="3" id="KW-1185">Reference proteome</keyword>
<name>A0A2N5VUS8_9BASI</name>
<evidence type="ECO:0000313" key="2">
    <source>
        <dbReference type="EMBL" id="PLW53730.1"/>
    </source>
</evidence>
<sequence length="241" mass="26885">MIAYPCNMCGTKISRPTSDSSCSNLIKHASNCICKMNEAKSRQSLASLGVTGTGIVDPKEVPQLCAIWCAEAARPFSALVDASHKSILHPTVIQNLPTRKVVSKDIHMLYSAIQDEYQSILKEQTGALYLGVDAWQSPNGFDLLGVVIYQLKEEESGSQKDRVRNDRVTQRCDENEENDSRRMMTGRSHGAKRSHEENPTPLANRITSRTPIFNSSLATRIEQGSNEKHRINSSIVDKRRR</sequence>
<feature type="compositionally biased region" description="Polar residues" evidence="1">
    <location>
        <begin position="205"/>
        <end position="224"/>
    </location>
</feature>
<reference evidence="2 3" key="1">
    <citation type="submission" date="2017-11" db="EMBL/GenBank/DDBJ databases">
        <title>De novo assembly and phasing of dikaryotic genomes from two isolates of Puccinia coronata f. sp. avenae, the causal agent of oat crown rust.</title>
        <authorList>
            <person name="Miller M.E."/>
            <person name="Zhang Y."/>
            <person name="Omidvar V."/>
            <person name="Sperschneider J."/>
            <person name="Schwessinger B."/>
            <person name="Raley C."/>
            <person name="Palmer J.M."/>
            <person name="Garnica D."/>
            <person name="Upadhyaya N."/>
            <person name="Rathjen J."/>
            <person name="Taylor J.M."/>
            <person name="Park R.F."/>
            <person name="Dodds P.N."/>
            <person name="Hirsch C.D."/>
            <person name="Kianian S.F."/>
            <person name="Figueroa M."/>
        </authorList>
    </citation>
    <scope>NUCLEOTIDE SEQUENCE [LARGE SCALE GENOMIC DNA]</scope>
    <source>
        <strain evidence="2">12NC29</strain>
    </source>
</reference>
<dbReference type="AlphaFoldDB" id="A0A2N5VUS8"/>
<evidence type="ECO:0000256" key="1">
    <source>
        <dbReference type="SAM" id="MobiDB-lite"/>
    </source>
</evidence>
<feature type="region of interest" description="Disordered" evidence="1">
    <location>
        <begin position="155"/>
        <end position="241"/>
    </location>
</feature>
<accession>A0A2N5VUS8</accession>
<dbReference type="EMBL" id="PGCJ01000057">
    <property type="protein sequence ID" value="PLW53730.1"/>
    <property type="molecule type" value="Genomic_DNA"/>
</dbReference>
<dbReference type="Proteomes" id="UP000235388">
    <property type="component" value="Unassembled WGS sequence"/>
</dbReference>
<gene>
    <name evidence="2" type="ORF">PCANC_04478</name>
</gene>
<feature type="compositionally biased region" description="Basic and acidic residues" evidence="1">
    <location>
        <begin position="155"/>
        <end position="182"/>
    </location>
</feature>
<protein>
    <recommendedName>
        <fullName evidence="4">BED-type domain-containing protein</fullName>
    </recommendedName>
</protein>
<proteinExistence type="predicted"/>
<organism evidence="2 3">
    <name type="scientific">Puccinia coronata f. sp. avenae</name>
    <dbReference type="NCBI Taxonomy" id="200324"/>
    <lineage>
        <taxon>Eukaryota</taxon>
        <taxon>Fungi</taxon>
        <taxon>Dikarya</taxon>
        <taxon>Basidiomycota</taxon>
        <taxon>Pucciniomycotina</taxon>
        <taxon>Pucciniomycetes</taxon>
        <taxon>Pucciniales</taxon>
        <taxon>Pucciniaceae</taxon>
        <taxon>Puccinia</taxon>
    </lineage>
</organism>